<proteinExistence type="predicted"/>
<keyword evidence="3 6" id="KW-0732">Signal</keyword>
<comment type="subcellular location">
    <subcellularLocation>
        <location evidence="1">Secreted</location>
    </subcellularLocation>
</comment>
<gene>
    <name evidence="8" type="ORF">Agabi119p4_2273</name>
</gene>
<dbReference type="AlphaFoldDB" id="A0A8H7KK05"/>
<evidence type="ECO:0000256" key="4">
    <source>
        <dbReference type="ARBA" id="ARBA00023157"/>
    </source>
</evidence>
<feature type="region of interest" description="Disordered" evidence="5">
    <location>
        <begin position="127"/>
        <end position="180"/>
    </location>
</feature>
<dbReference type="GO" id="GO:0005576">
    <property type="term" value="C:extracellular region"/>
    <property type="evidence" value="ECO:0007669"/>
    <property type="project" value="UniProtKB-SubCell"/>
</dbReference>
<feature type="signal peptide" evidence="6">
    <location>
        <begin position="1"/>
        <end position="17"/>
    </location>
</feature>
<evidence type="ECO:0000313" key="9">
    <source>
        <dbReference type="Proteomes" id="UP000629468"/>
    </source>
</evidence>
<evidence type="ECO:0000313" key="8">
    <source>
        <dbReference type="EMBL" id="KAF7782897.1"/>
    </source>
</evidence>
<dbReference type="Pfam" id="PF05730">
    <property type="entry name" value="CFEM"/>
    <property type="match status" value="1"/>
</dbReference>
<dbReference type="EMBL" id="JABXXO010000003">
    <property type="protein sequence ID" value="KAF7782897.1"/>
    <property type="molecule type" value="Genomic_DNA"/>
</dbReference>
<reference evidence="8 9" key="1">
    <citation type="journal article" name="Sci. Rep.">
        <title>Telomere-to-telomere assembled and centromere annotated genomes of the two main subspecies of the button mushroom Agaricus bisporus reveal especially polymorphic chromosome ends.</title>
        <authorList>
            <person name="Sonnenberg A.S.M."/>
            <person name="Sedaghat-Telgerd N."/>
            <person name="Lavrijssen B."/>
            <person name="Ohm R.A."/>
            <person name="Hendrickx P.M."/>
            <person name="Scholtmeijer K."/>
            <person name="Baars J.J.P."/>
            <person name="van Peer A."/>
        </authorList>
    </citation>
    <scope>NUCLEOTIDE SEQUENCE [LARGE SCALE GENOMIC DNA]</scope>
    <source>
        <strain evidence="8 9">H119_p4</strain>
    </source>
</reference>
<evidence type="ECO:0000256" key="2">
    <source>
        <dbReference type="ARBA" id="ARBA00022525"/>
    </source>
</evidence>
<keyword evidence="4" id="KW-1015">Disulfide bond</keyword>
<dbReference type="Proteomes" id="UP000629468">
    <property type="component" value="Unassembled WGS sequence"/>
</dbReference>
<evidence type="ECO:0000256" key="3">
    <source>
        <dbReference type="ARBA" id="ARBA00022729"/>
    </source>
</evidence>
<name>A0A8H7KK05_AGABI</name>
<feature type="compositionally biased region" description="Low complexity" evidence="5">
    <location>
        <begin position="161"/>
        <end position="180"/>
    </location>
</feature>
<feature type="compositionally biased region" description="Polar residues" evidence="5">
    <location>
        <begin position="127"/>
        <end position="160"/>
    </location>
</feature>
<feature type="compositionally biased region" description="Low complexity" evidence="5">
    <location>
        <begin position="21"/>
        <end position="46"/>
    </location>
</feature>
<comment type="caution">
    <text evidence="8">The sequence shown here is derived from an EMBL/GenBank/DDBJ whole genome shotgun (WGS) entry which is preliminary data.</text>
</comment>
<accession>A0A8H7KK05</accession>
<protein>
    <recommendedName>
        <fullName evidence="7">CFEM domain-containing protein</fullName>
    </recommendedName>
</protein>
<organism evidence="8 9">
    <name type="scientific">Agaricus bisporus var. burnettii</name>
    <dbReference type="NCBI Taxonomy" id="192524"/>
    <lineage>
        <taxon>Eukaryota</taxon>
        <taxon>Fungi</taxon>
        <taxon>Dikarya</taxon>
        <taxon>Basidiomycota</taxon>
        <taxon>Agaricomycotina</taxon>
        <taxon>Agaricomycetes</taxon>
        <taxon>Agaricomycetidae</taxon>
        <taxon>Agaricales</taxon>
        <taxon>Agaricineae</taxon>
        <taxon>Agaricaceae</taxon>
        <taxon>Agaricus</taxon>
    </lineage>
</organism>
<evidence type="ECO:0000256" key="6">
    <source>
        <dbReference type="SAM" id="SignalP"/>
    </source>
</evidence>
<feature type="region of interest" description="Disordered" evidence="5">
    <location>
        <begin position="20"/>
        <end position="46"/>
    </location>
</feature>
<evidence type="ECO:0000256" key="1">
    <source>
        <dbReference type="ARBA" id="ARBA00004613"/>
    </source>
</evidence>
<evidence type="ECO:0000256" key="5">
    <source>
        <dbReference type="SAM" id="MobiDB-lite"/>
    </source>
</evidence>
<feature type="domain" description="CFEM" evidence="7">
    <location>
        <begin position="52"/>
        <end position="105"/>
    </location>
</feature>
<feature type="chain" id="PRO_5034201176" description="CFEM domain-containing protein" evidence="6">
    <location>
        <begin position="18"/>
        <end position="205"/>
    </location>
</feature>
<keyword evidence="2" id="KW-0964">Secreted</keyword>
<sequence>MNFKLLSAIAFVSLVAAQSDPTTVVSPTPSGTENTGTPTAAPSGAPGPAVPIPECVQTCLDQSGCEATDVTCACTTGLESLTMCVMTNCSPEEQQAAADLQQTLCPATSGGMSGGVNSTMVTGSATTQDATMSGSGVTPSVPATTNTVTTPSGTLTTRPLTTNSAPSTTNTADSSNNSNAAAPQNVVTQGIWVMLAGLIGVAVAA</sequence>
<dbReference type="InterPro" id="IPR008427">
    <property type="entry name" value="Extracellular_membr_CFEM_dom"/>
</dbReference>
<evidence type="ECO:0000259" key="7">
    <source>
        <dbReference type="Pfam" id="PF05730"/>
    </source>
</evidence>